<evidence type="ECO:0000256" key="11">
    <source>
        <dbReference type="SAM" id="Phobius"/>
    </source>
</evidence>
<name>A0AB34KKZ4_9PEZI</name>
<evidence type="ECO:0000256" key="4">
    <source>
        <dbReference type="ARBA" id="ARBA00022692"/>
    </source>
</evidence>
<keyword evidence="3" id="KW-0813">Transport</keyword>
<reference evidence="14 15" key="1">
    <citation type="journal article" date="2020" name="Microbiol. Resour. Announc.">
        <title>Draft Genome Sequence of a Cladosporium Species Isolated from the Mesophotic Ascidian Didemnum maculosum.</title>
        <authorList>
            <person name="Gioti A."/>
            <person name="Siaperas R."/>
            <person name="Nikolaivits E."/>
            <person name="Le Goff G."/>
            <person name="Ouazzani J."/>
            <person name="Kotoulas G."/>
            <person name="Topakas E."/>
        </authorList>
    </citation>
    <scope>NUCLEOTIDE SEQUENCE [LARGE SCALE GENOMIC DNA]</scope>
    <source>
        <strain evidence="14 15">TM138-S3</strain>
    </source>
</reference>
<keyword evidence="15" id="KW-1185">Reference proteome</keyword>
<evidence type="ECO:0000259" key="13">
    <source>
        <dbReference type="PROSITE" id="PS50929"/>
    </source>
</evidence>
<dbReference type="GO" id="GO:0015421">
    <property type="term" value="F:ABC-type oligopeptide transporter activity"/>
    <property type="evidence" value="ECO:0007669"/>
    <property type="project" value="TreeGrafter"/>
</dbReference>
<feature type="transmembrane region" description="Helical" evidence="11">
    <location>
        <begin position="1004"/>
        <end position="1023"/>
    </location>
</feature>
<dbReference type="InterPro" id="IPR003439">
    <property type="entry name" value="ABC_transporter-like_ATP-bd"/>
</dbReference>
<dbReference type="InterPro" id="IPR011527">
    <property type="entry name" value="ABC1_TM_dom"/>
</dbReference>
<feature type="transmembrane region" description="Helical" evidence="11">
    <location>
        <begin position="342"/>
        <end position="363"/>
    </location>
</feature>
<evidence type="ECO:0000256" key="9">
    <source>
        <dbReference type="ARBA" id="ARBA00023136"/>
    </source>
</evidence>
<feature type="domain" description="ABC transmembrane type-1" evidence="13">
    <location>
        <begin position="746"/>
        <end position="1031"/>
    </location>
</feature>
<dbReference type="Gene3D" id="1.20.1560.10">
    <property type="entry name" value="ABC transporter type 1, transmembrane domain"/>
    <property type="match status" value="1"/>
</dbReference>
<keyword evidence="7" id="KW-0067">ATP-binding</keyword>
<proteinExistence type="inferred from homology"/>
<keyword evidence="8 11" id="KW-1133">Transmembrane helix</keyword>
<feature type="domain" description="ABC transporter" evidence="12">
    <location>
        <begin position="406"/>
        <end position="651"/>
    </location>
</feature>
<feature type="transmembrane region" description="Helical" evidence="11">
    <location>
        <begin position="743"/>
        <end position="767"/>
    </location>
</feature>
<dbReference type="CDD" id="cd18577">
    <property type="entry name" value="ABC_6TM_Pgp_ABCB1_D1_like"/>
    <property type="match status" value="1"/>
</dbReference>
<dbReference type="GO" id="GO:0005743">
    <property type="term" value="C:mitochondrial inner membrane"/>
    <property type="evidence" value="ECO:0007669"/>
    <property type="project" value="TreeGrafter"/>
</dbReference>
<comment type="similarity">
    <text evidence="2">Belongs to the ABC transporter superfamily. ABCB family. Multidrug resistance exporter (TC 3.A.1.201) subfamily.</text>
</comment>
<evidence type="ECO:0000256" key="5">
    <source>
        <dbReference type="ARBA" id="ARBA00022737"/>
    </source>
</evidence>
<protein>
    <submittedName>
        <fullName evidence="14">Uncharacterized protein</fullName>
    </submittedName>
</protein>
<dbReference type="SMART" id="SM00382">
    <property type="entry name" value="AAA"/>
    <property type="match status" value="2"/>
</dbReference>
<accession>A0AB34KKZ4</accession>
<dbReference type="SUPFAM" id="SSF52540">
    <property type="entry name" value="P-loop containing nucleoside triphosphate hydrolases"/>
    <property type="match status" value="2"/>
</dbReference>
<dbReference type="InterPro" id="IPR003593">
    <property type="entry name" value="AAA+_ATPase"/>
</dbReference>
<dbReference type="RefSeq" id="XP_069227577.1">
    <property type="nucleotide sequence ID" value="XM_069374874.1"/>
</dbReference>
<comment type="subcellular location">
    <subcellularLocation>
        <location evidence="1">Membrane</location>
        <topology evidence="1">Multi-pass membrane protein</topology>
    </subcellularLocation>
</comment>
<feature type="transmembrane region" description="Helical" evidence="11">
    <location>
        <begin position="310"/>
        <end position="330"/>
    </location>
</feature>
<feature type="domain" description="ABC transporter" evidence="12">
    <location>
        <begin position="1068"/>
        <end position="1306"/>
    </location>
</feature>
<keyword evidence="9 11" id="KW-0472">Membrane</keyword>
<dbReference type="InterPro" id="IPR039421">
    <property type="entry name" value="Type_1_exporter"/>
</dbReference>
<dbReference type="PANTHER" id="PTHR43394:SF11">
    <property type="entry name" value="ATP-BINDING CASSETTE TRANSPORTER"/>
    <property type="match status" value="1"/>
</dbReference>
<evidence type="ECO:0000256" key="7">
    <source>
        <dbReference type="ARBA" id="ARBA00022840"/>
    </source>
</evidence>
<feature type="domain" description="ABC transmembrane type-1" evidence="13">
    <location>
        <begin position="80"/>
        <end position="371"/>
    </location>
</feature>
<dbReference type="CDD" id="cd03249">
    <property type="entry name" value="ABC_MTABC3_MDL1_MDL2"/>
    <property type="match status" value="2"/>
</dbReference>
<dbReference type="FunFam" id="3.40.50.300:FF:000913">
    <property type="entry name" value="ABC multidrug transporter SitT"/>
    <property type="match status" value="1"/>
</dbReference>
<dbReference type="PROSITE" id="PS50929">
    <property type="entry name" value="ABC_TM1F"/>
    <property type="match status" value="2"/>
</dbReference>
<dbReference type="EMBL" id="JAAQHG020000026">
    <property type="protein sequence ID" value="KAL1584471.1"/>
    <property type="molecule type" value="Genomic_DNA"/>
</dbReference>
<evidence type="ECO:0000313" key="14">
    <source>
        <dbReference type="EMBL" id="KAL1584471.1"/>
    </source>
</evidence>
<dbReference type="InterPro" id="IPR036640">
    <property type="entry name" value="ABC1_TM_sf"/>
</dbReference>
<dbReference type="FunFam" id="3.40.50.300:FF:000251">
    <property type="entry name" value="ABC transporter B family member 19"/>
    <property type="match status" value="1"/>
</dbReference>
<dbReference type="Pfam" id="PF00005">
    <property type="entry name" value="ABC_tran"/>
    <property type="match status" value="2"/>
</dbReference>
<sequence length="1314" mass="141438">MRLFKRNKGKDGKDDKEPEKGSDSESRDTKGPSDDDYAHAGLTEAQAKILKDQIGFSDEAKANIFSAYRYASPADFLLVVVSAICSLAAGVIAPLMIIIFGQLVGDLSNGSVANIGAAVGGNSASNQRILYLVYLAIASFGLEWIATAGWQHTGRRIARKVREEYLHSLLKQNIGFFDTFGTGKMTSHITSDMNAIQEAISEKVGLTLTFTATVVGSFVVGFVQYWALALILSSSLLAILLFMGAVSVPMQSTGKKAGEGASEAATVAEEAFSAIKTVLALNMHERLKARYATSTHVAEQWSGKSKSYTGIMLAIMMLIVNLMYGLAFWQGDRFQQSGDVDIVAIIITLLAIMTGCFSVAMIAPNFQAFNAGTTAAATIFRAIDRVSPIDATDMQGSDAGNIQGEIEFRDVRHVYPSRITVNALSDYNLHIPAGKTTALVGPSGGGKSTVVGLLQRFYTPVQGTITVDGVDITKYNLGSLRRQISVVSQEPVLFSLSVRDNIAFGLSDVQRKQYTEQQVDEAVIQAAKQAYAHDFVSRLPRGYKTSVGERGVLLSGGQRQRIAIARALISDPKILLFDEATSALDTESERYVQAAIQEASRHRTTIMIAHRLSTIRDADSIAVILGGQVCEQGTHSELLALGGTYKKLVDAQVLSKDTGGDCEAKDSEKFGEAEITEAELSPAVSRTRTHDKLGTSLRRASTTLSATDMDDNNDLDKGTGAGKKHSWWEVSKFLYHYNRQEKWLLIGGCALSVISGMVQPVGAVLFAKSILAIVAPDFVGLKINFWAGMYLLVGFVAFFALAGRGYLFGIASARLTARLRNTIFGFSLRQEAEWFDTPQHSAGALTSMLATEPDNAAAISGATLGTLIDGAVTLFGGMILALAIGWKLALVCISVVPVILVSGFIRVSLLAKFQVMAKKTFEDSAASASEYISGIRTVASLSKQSTVWQTYRDQLVDAERKSMRWVITSSFFFGISQASQFLIFALVFWYGGKLIGSGEYGAEQFFICLAAVIFGAQSAANFFGFGPDITKTRVAAERLIDLLGDDSTEKKASGEKIDGSNKSLEGHIQINDIRFSYPGRPAIVLDGLSLDIPAGSFVALVGHSGCGKSTVISLMSRLYYPTSGSITVDGTDLSSLEANILRTQLSVVAQEPVLFSGTIRQNLLMGLPLHEEVSDERIAKACQDANIESLISSLPDGYNTTLGNKGVQLSGGQRQRIAIARTLLRNPKILLLDEATSALDSESEHLVQEALDKAAEGRTTIAVAHRLSTIQKADKIFVLQAGKLVESGSHAELLQRKGVYSRFVKEQDLGGTGT</sequence>
<evidence type="ECO:0000259" key="12">
    <source>
        <dbReference type="PROSITE" id="PS50893"/>
    </source>
</evidence>
<dbReference type="PANTHER" id="PTHR43394">
    <property type="entry name" value="ATP-DEPENDENT PERMEASE MDL1, MITOCHONDRIAL"/>
    <property type="match status" value="1"/>
</dbReference>
<feature type="compositionally biased region" description="Basic and acidic residues" evidence="10">
    <location>
        <begin position="9"/>
        <end position="37"/>
    </location>
</feature>
<keyword evidence="6" id="KW-0547">Nucleotide-binding</keyword>
<feature type="transmembrane region" description="Helical" evidence="11">
    <location>
        <begin position="229"/>
        <end position="248"/>
    </location>
</feature>
<feature type="transmembrane region" description="Helical" evidence="11">
    <location>
        <begin position="888"/>
        <end position="909"/>
    </location>
</feature>
<comment type="caution">
    <text evidence="14">The sequence shown here is derived from an EMBL/GenBank/DDBJ whole genome shotgun (WGS) entry which is preliminary data.</text>
</comment>
<evidence type="ECO:0000313" key="15">
    <source>
        <dbReference type="Proteomes" id="UP000803884"/>
    </source>
</evidence>
<dbReference type="CDD" id="cd18578">
    <property type="entry name" value="ABC_6TM_Pgp_ABCB1_D2_like"/>
    <property type="match status" value="1"/>
</dbReference>
<dbReference type="Proteomes" id="UP000803884">
    <property type="component" value="Unassembled WGS sequence"/>
</dbReference>
<feature type="transmembrane region" description="Helical" evidence="11">
    <location>
        <begin position="787"/>
        <end position="811"/>
    </location>
</feature>
<dbReference type="InterPro" id="IPR027417">
    <property type="entry name" value="P-loop_NTPase"/>
</dbReference>
<organism evidence="14 15">
    <name type="scientific">Cladosporium halotolerans</name>
    <dbReference type="NCBI Taxonomy" id="1052096"/>
    <lineage>
        <taxon>Eukaryota</taxon>
        <taxon>Fungi</taxon>
        <taxon>Dikarya</taxon>
        <taxon>Ascomycota</taxon>
        <taxon>Pezizomycotina</taxon>
        <taxon>Dothideomycetes</taxon>
        <taxon>Dothideomycetidae</taxon>
        <taxon>Cladosporiales</taxon>
        <taxon>Cladosporiaceae</taxon>
        <taxon>Cladosporium</taxon>
    </lineage>
</organism>
<feature type="transmembrane region" description="Helical" evidence="11">
    <location>
        <begin position="204"/>
        <end position="223"/>
    </location>
</feature>
<evidence type="ECO:0000256" key="8">
    <source>
        <dbReference type="ARBA" id="ARBA00022989"/>
    </source>
</evidence>
<evidence type="ECO:0000256" key="1">
    <source>
        <dbReference type="ARBA" id="ARBA00004141"/>
    </source>
</evidence>
<feature type="transmembrane region" description="Helical" evidence="11">
    <location>
        <begin position="76"/>
        <end position="100"/>
    </location>
</feature>
<dbReference type="GO" id="GO:0016887">
    <property type="term" value="F:ATP hydrolysis activity"/>
    <property type="evidence" value="ECO:0007669"/>
    <property type="project" value="InterPro"/>
</dbReference>
<keyword evidence="4 11" id="KW-0812">Transmembrane</keyword>
<dbReference type="SUPFAM" id="SSF90123">
    <property type="entry name" value="ABC transporter transmembrane region"/>
    <property type="match status" value="2"/>
</dbReference>
<feature type="region of interest" description="Disordered" evidence="10">
    <location>
        <begin position="1"/>
        <end position="37"/>
    </location>
</feature>
<evidence type="ECO:0000256" key="3">
    <source>
        <dbReference type="ARBA" id="ARBA00022448"/>
    </source>
</evidence>
<dbReference type="Pfam" id="PF00664">
    <property type="entry name" value="ABC_membrane"/>
    <property type="match status" value="2"/>
</dbReference>
<feature type="transmembrane region" description="Helical" evidence="11">
    <location>
        <begin position="129"/>
        <end position="150"/>
    </location>
</feature>
<dbReference type="GO" id="GO:0090374">
    <property type="term" value="P:oligopeptide export from mitochondrion"/>
    <property type="evidence" value="ECO:0007669"/>
    <property type="project" value="TreeGrafter"/>
</dbReference>
<dbReference type="GO" id="GO:0005524">
    <property type="term" value="F:ATP binding"/>
    <property type="evidence" value="ECO:0007669"/>
    <property type="project" value="UniProtKB-KW"/>
</dbReference>
<gene>
    <name evidence="14" type="ORF">WHR41_06269</name>
</gene>
<evidence type="ECO:0000256" key="6">
    <source>
        <dbReference type="ARBA" id="ARBA00022741"/>
    </source>
</evidence>
<feature type="transmembrane region" description="Helical" evidence="11">
    <location>
        <begin position="856"/>
        <end position="882"/>
    </location>
</feature>
<dbReference type="PROSITE" id="PS00211">
    <property type="entry name" value="ABC_TRANSPORTER_1"/>
    <property type="match status" value="2"/>
</dbReference>
<dbReference type="Gene3D" id="3.40.50.300">
    <property type="entry name" value="P-loop containing nucleotide triphosphate hydrolases"/>
    <property type="match status" value="2"/>
</dbReference>
<evidence type="ECO:0000256" key="10">
    <source>
        <dbReference type="SAM" id="MobiDB-lite"/>
    </source>
</evidence>
<feature type="transmembrane region" description="Helical" evidence="11">
    <location>
        <begin position="970"/>
        <end position="992"/>
    </location>
</feature>
<dbReference type="PROSITE" id="PS50893">
    <property type="entry name" value="ABC_TRANSPORTER_2"/>
    <property type="match status" value="2"/>
</dbReference>
<dbReference type="InterPro" id="IPR017871">
    <property type="entry name" value="ABC_transporter-like_CS"/>
</dbReference>
<dbReference type="GeneID" id="96007712"/>
<evidence type="ECO:0000256" key="2">
    <source>
        <dbReference type="ARBA" id="ARBA00007577"/>
    </source>
</evidence>
<keyword evidence="5" id="KW-0677">Repeat</keyword>